<dbReference type="PANTHER" id="PTHR37017:SF13">
    <property type="entry name" value="AB HYDROLASE-1 DOMAIN-CONTAINING PROTEIN"/>
    <property type="match status" value="1"/>
</dbReference>
<dbReference type="Gene3D" id="3.40.50.1820">
    <property type="entry name" value="alpha/beta hydrolase"/>
    <property type="match status" value="1"/>
</dbReference>
<dbReference type="Proteomes" id="UP000824998">
    <property type="component" value="Unassembled WGS sequence"/>
</dbReference>
<reference evidence="2" key="1">
    <citation type="journal article" date="2021" name="IMA Fungus">
        <title>Genomic characterization of three marine fungi, including Emericellopsis atlantica sp. nov. with signatures of a generalist lifestyle and marine biomass degradation.</title>
        <authorList>
            <person name="Hagestad O.C."/>
            <person name="Hou L."/>
            <person name="Andersen J.H."/>
            <person name="Hansen E.H."/>
            <person name="Altermark B."/>
            <person name="Li C."/>
            <person name="Kuhnert E."/>
            <person name="Cox R.J."/>
            <person name="Crous P.W."/>
            <person name="Spatafora J.W."/>
            <person name="Lail K."/>
            <person name="Amirebrahimi M."/>
            <person name="Lipzen A."/>
            <person name="Pangilinan J."/>
            <person name="Andreopoulos W."/>
            <person name="Hayes R.D."/>
            <person name="Ng V."/>
            <person name="Grigoriev I.V."/>
            <person name="Jackson S.A."/>
            <person name="Sutton T.D.S."/>
            <person name="Dobson A.D.W."/>
            <person name="Rama T."/>
        </authorList>
    </citation>
    <scope>NUCLEOTIDE SEQUENCE</scope>
    <source>
        <strain evidence="2">TRa018bII</strain>
    </source>
</reference>
<evidence type="ECO:0008006" key="4">
    <source>
        <dbReference type="Google" id="ProtNLM"/>
    </source>
</evidence>
<dbReference type="PANTHER" id="PTHR37017">
    <property type="entry name" value="AB HYDROLASE-1 DOMAIN-CONTAINING PROTEIN-RELATED"/>
    <property type="match status" value="1"/>
</dbReference>
<protein>
    <recommendedName>
        <fullName evidence="4">AB hydrolase-1 domain-containing protein</fullName>
    </recommendedName>
</protein>
<accession>A0A9P7YQ81</accession>
<dbReference type="InterPro" id="IPR052897">
    <property type="entry name" value="Sec-Metab_Biosynth_Hydrolase"/>
</dbReference>
<proteinExistence type="predicted"/>
<keyword evidence="3" id="KW-1185">Reference proteome</keyword>
<dbReference type="AlphaFoldDB" id="A0A9P7YQ81"/>
<evidence type="ECO:0000313" key="3">
    <source>
        <dbReference type="Proteomes" id="UP000824998"/>
    </source>
</evidence>
<evidence type="ECO:0000256" key="1">
    <source>
        <dbReference type="SAM" id="MobiDB-lite"/>
    </source>
</evidence>
<sequence>MSSLTKPDTTSQPANPTILIMTGSFQPLSICRPLTTSLSSQGFSLELAPLPSCTNQSSPSFSKTTLIDDALAIRSQLIRLVEDEHRNVLVIAHSYGGLVASEALDTPLTLSTRKSQTLSGGVFHILFLAAFHLSTFGESPNNALHGDGTFSVGNSANPIFPDLPEEEARGCGRGSRSNRVMRCRKRG</sequence>
<evidence type="ECO:0000313" key="2">
    <source>
        <dbReference type="EMBL" id="KAG9237949.1"/>
    </source>
</evidence>
<comment type="caution">
    <text evidence="2">The sequence shown here is derived from an EMBL/GenBank/DDBJ whole genome shotgun (WGS) entry which is preliminary data.</text>
</comment>
<name>A0A9P7YQ81_9HELO</name>
<feature type="region of interest" description="Disordered" evidence="1">
    <location>
        <begin position="163"/>
        <end position="187"/>
    </location>
</feature>
<dbReference type="OrthoDB" id="1263307at2759"/>
<dbReference type="SUPFAM" id="SSF53474">
    <property type="entry name" value="alpha/beta-Hydrolases"/>
    <property type="match status" value="1"/>
</dbReference>
<dbReference type="InterPro" id="IPR029058">
    <property type="entry name" value="AB_hydrolase_fold"/>
</dbReference>
<gene>
    <name evidence="2" type="ORF">BJ875DRAFT_452521</name>
</gene>
<organism evidence="2 3">
    <name type="scientific">Amylocarpus encephaloides</name>
    <dbReference type="NCBI Taxonomy" id="45428"/>
    <lineage>
        <taxon>Eukaryota</taxon>
        <taxon>Fungi</taxon>
        <taxon>Dikarya</taxon>
        <taxon>Ascomycota</taxon>
        <taxon>Pezizomycotina</taxon>
        <taxon>Leotiomycetes</taxon>
        <taxon>Helotiales</taxon>
        <taxon>Helotiales incertae sedis</taxon>
        <taxon>Amylocarpus</taxon>
    </lineage>
</organism>
<dbReference type="EMBL" id="MU251378">
    <property type="protein sequence ID" value="KAG9237949.1"/>
    <property type="molecule type" value="Genomic_DNA"/>
</dbReference>